<keyword evidence="2" id="KW-1185">Reference proteome</keyword>
<evidence type="ECO:0000313" key="2">
    <source>
        <dbReference type="Proteomes" id="UP000623681"/>
    </source>
</evidence>
<sequence>MVQDSTENLLKNELNSSTKVIKEFINMNNINLNEANDILNNTQLNDKNYSKEIKNITQSREIKTYI</sequence>
<reference evidence="1" key="1">
    <citation type="submission" date="2021-01" db="EMBL/GenBank/DDBJ databases">
        <title>Genome public.</title>
        <authorList>
            <person name="Liu C."/>
            <person name="Sun Q."/>
        </authorList>
    </citation>
    <scope>NUCLEOTIDE SEQUENCE</scope>
    <source>
        <strain evidence="1">YIM B02565</strain>
    </source>
</reference>
<comment type="caution">
    <text evidence="1">The sequence shown here is derived from an EMBL/GenBank/DDBJ whole genome shotgun (WGS) entry which is preliminary data.</text>
</comment>
<name>A0A937FA13_9CLOT</name>
<gene>
    <name evidence="1" type="ORF">JK634_00570</name>
</gene>
<dbReference type="AlphaFoldDB" id="A0A937FA13"/>
<dbReference type="Proteomes" id="UP000623681">
    <property type="component" value="Unassembled WGS sequence"/>
</dbReference>
<accession>A0A937FA13</accession>
<evidence type="ECO:0000313" key="1">
    <source>
        <dbReference type="EMBL" id="MBL4930305.1"/>
    </source>
</evidence>
<organism evidence="1 2">
    <name type="scientific">Clostridium paridis</name>
    <dbReference type="NCBI Taxonomy" id="2803863"/>
    <lineage>
        <taxon>Bacteria</taxon>
        <taxon>Bacillati</taxon>
        <taxon>Bacillota</taxon>
        <taxon>Clostridia</taxon>
        <taxon>Eubacteriales</taxon>
        <taxon>Clostridiaceae</taxon>
        <taxon>Clostridium</taxon>
    </lineage>
</organism>
<protein>
    <submittedName>
        <fullName evidence="1">Uncharacterized protein</fullName>
    </submittedName>
</protein>
<dbReference type="EMBL" id="JAESWA010000004">
    <property type="protein sequence ID" value="MBL4930305.1"/>
    <property type="molecule type" value="Genomic_DNA"/>
</dbReference>
<proteinExistence type="predicted"/>
<dbReference type="RefSeq" id="WP_202765690.1">
    <property type="nucleotide sequence ID" value="NZ_JAESWA010000004.1"/>
</dbReference>